<accession>A0A376B2L3</accession>
<organism evidence="7 8">
    <name type="scientific">Saccharomycodes ludwigii</name>
    <dbReference type="NCBI Taxonomy" id="36035"/>
    <lineage>
        <taxon>Eukaryota</taxon>
        <taxon>Fungi</taxon>
        <taxon>Dikarya</taxon>
        <taxon>Ascomycota</taxon>
        <taxon>Saccharomycotina</taxon>
        <taxon>Saccharomycetes</taxon>
        <taxon>Saccharomycodales</taxon>
        <taxon>Saccharomycodaceae</taxon>
        <taxon>Saccharomycodes</taxon>
    </lineage>
</organism>
<gene>
    <name evidence="7" type="ORF">SCODWIG_00668</name>
</gene>
<dbReference type="PANTHER" id="PTHR31069:SF29">
    <property type="entry name" value="OLEATE-ACTIVATED TRANSCRIPTION FACTOR 1-RELATED"/>
    <property type="match status" value="1"/>
</dbReference>
<feature type="compositionally biased region" description="Polar residues" evidence="5">
    <location>
        <begin position="992"/>
        <end position="1001"/>
    </location>
</feature>
<name>A0A376B2L3_9ASCO</name>
<keyword evidence="2" id="KW-0238">DNA-binding</keyword>
<dbReference type="AlphaFoldDB" id="A0A376B2L3"/>
<evidence type="ECO:0000256" key="2">
    <source>
        <dbReference type="ARBA" id="ARBA00023125"/>
    </source>
</evidence>
<dbReference type="Proteomes" id="UP000262825">
    <property type="component" value="Unassembled WGS sequence"/>
</dbReference>
<feature type="compositionally biased region" description="Polar residues" evidence="5">
    <location>
        <begin position="1022"/>
        <end position="1031"/>
    </location>
</feature>
<feature type="compositionally biased region" description="Low complexity" evidence="5">
    <location>
        <begin position="1064"/>
        <end position="1092"/>
    </location>
</feature>
<dbReference type="CDD" id="cd12148">
    <property type="entry name" value="fungal_TF_MHR"/>
    <property type="match status" value="1"/>
</dbReference>
<sequence length="1126" mass="130405">MAQDKKNNEANNINSLTPNLFDNHSSPLQELVLDTDITPVNGKVSKSTQKRNRISYVCQSCRKLKTKCDMLKPQCTHCKEQNLTCIYDFTKQAAPKRPNKDAIIARLSKQVDYWQNRALKQEIVSRCPSNDLHANINSNNSNNSRINIPITNSDFIPSYNTPLRSEANSKSASFVIPNSAPDNNNDTKNNNTKNNNTKNNNTKNNNTNNNNTNNNNNNTAFLNNQKNIENSDIQNKINYKKEAFKLNPEHIFIDFYQGFPKLVIKNGVKQDLDVFSDLALVKNDIFLLVFMSSIFGFSQKSAIYKAAAPENMPFIPRSQTFLNNFKTISPHIFNGDKFKTPKAQEFFERIITGPSNLSHIHRVHWGLLSFLGNFTFAYLEDFSLTVDDYSEVLKTTLKSINACLPPKHILHIHKKHFYENIYPILAAVEVSMFEECLADVLCDDPKDPQRYILDIGTTNIRYKIENLALLLILLRISYMSMSTTQYVENSDLDYQAILEEHVISANVIEVAFKCLLSLNIFLWTTENMICCLIYLWALLALSPDEGDIFNSKPTDLVINMVATQAFAMGLHREPTEYEQFQKLTPSIDPRLVNYRRKLWISLSTILRIENLVKGKIKINDEDYRYPFNFQDFMNSVLKSNLQLSPLEKRMYTLMYRRLQLIRYISDLFKHCRSKQACSLSSAEQMILKIENFLEKHFSLIDLKKPTSNSHETLYPTNLKLSTTLIENQISMDANLFSKAHTLIINFNIYVVLQKACKDPSICPQYMPYFQKYFIILIHDVCASCKLLKDIFEGTYTYALPRCTGLSLNRAINLLLTRVLFIILSLLIRFSFSKYILTRRLSSRVDIIFNRNEIEERIALLEKISDNTLKLLETLCKYSSNRFRFLYFQSFKTLLFFDFIIKAIKNGEMCHIILRILNKNTQSEKLTPYIIEALRVGLGFNCENSEDYMEALEQSDLLSTAPLYLLEEYDNILNIMGVMENNAKEETCNENYNKTHFTSNPVHSPDVANNEPLYHIPRKNFDVQENQSQPIRNSEIRVPNVNNPKLSQEPQSDSQAFNNSRRRNNSVPSNLRFTNNNKSFNDQQNSKNNSQNQYEHPSPQNFQRADPNFFDIDQLNLFDYDFLFKDI</sequence>
<dbReference type="VEuPathDB" id="FungiDB:SCODWIG_00668"/>
<keyword evidence="1" id="KW-0805">Transcription regulation</keyword>
<feature type="region of interest" description="Disordered" evidence="5">
    <location>
        <begin position="170"/>
        <end position="220"/>
    </location>
</feature>
<dbReference type="GO" id="GO:0045944">
    <property type="term" value="P:positive regulation of transcription by RNA polymerase II"/>
    <property type="evidence" value="ECO:0007669"/>
    <property type="project" value="TreeGrafter"/>
</dbReference>
<evidence type="ECO:0000256" key="3">
    <source>
        <dbReference type="ARBA" id="ARBA00023163"/>
    </source>
</evidence>
<dbReference type="GO" id="GO:0005634">
    <property type="term" value="C:nucleus"/>
    <property type="evidence" value="ECO:0007669"/>
    <property type="project" value="TreeGrafter"/>
</dbReference>
<evidence type="ECO:0000256" key="4">
    <source>
        <dbReference type="ARBA" id="ARBA00023242"/>
    </source>
</evidence>
<keyword evidence="3" id="KW-0804">Transcription</keyword>
<dbReference type="Gene3D" id="4.10.240.10">
    <property type="entry name" value="Zn(2)-C6 fungal-type DNA-binding domain"/>
    <property type="match status" value="1"/>
</dbReference>
<dbReference type="InterPro" id="IPR036864">
    <property type="entry name" value="Zn2-C6_fun-type_DNA-bd_sf"/>
</dbReference>
<feature type="compositionally biased region" description="Polar residues" evidence="5">
    <location>
        <begin position="1039"/>
        <end position="1056"/>
    </location>
</feature>
<dbReference type="Pfam" id="PF00172">
    <property type="entry name" value="Zn_clus"/>
    <property type="match status" value="1"/>
</dbReference>
<dbReference type="GO" id="GO:0008270">
    <property type="term" value="F:zinc ion binding"/>
    <property type="evidence" value="ECO:0007669"/>
    <property type="project" value="InterPro"/>
</dbReference>
<feature type="region of interest" description="Disordered" evidence="5">
    <location>
        <begin position="992"/>
        <end position="1105"/>
    </location>
</feature>
<evidence type="ECO:0000259" key="6">
    <source>
        <dbReference type="PROSITE" id="PS50048"/>
    </source>
</evidence>
<evidence type="ECO:0000256" key="5">
    <source>
        <dbReference type="SAM" id="MobiDB-lite"/>
    </source>
</evidence>
<dbReference type="GO" id="GO:0000978">
    <property type="term" value="F:RNA polymerase II cis-regulatory region sequence-specific DNA binding"/>
    <property type="evidence" value="ECO:0007669"/>
    <property type="project" value="TreeGrafter"/>
</dbReference>
<dbReference type="PANTHER" id="PTHR31069">
    <property type="entry name" value="OLEATE-ACTIVATED TRANSCRIPTION FACTOR 1-RELATED"/>
    <property type="match status" value="1"/>
</dbReference>
<dbReference type="InterPro" id="IPR001138">
    <property type="entry name" value="Zn2Cys6_DnaBD"/>
</dbReference>
<dbReference type="EMBL" id="UFAJ01000063">
    <property type="protein sequence ID" value="SSD58907.1"/>
    <property type="molecule type" value="Genomic_DNA"/>
</dbReference>
<protein>
    <recommendedName>
        <fullName evidence="6">Zn(2)-C6 fungal-type domain-containing protein</fullName>
    </recommendedName>
</protein>
<proteinExistence type="predicted"/>
<dbReference type="InterPro" id="IPR050675">
    <property type="entry name" value="OAF3"/>
</dbReference>
<dbReference type="PROSITE" id="PS50048">
    <property type="entry name" value="ZN2_CY6_FUNGAL_2"/>
    <property type="match status" value="1"/>
</dbReference>
<evidence type="ECO:0000313" key="8">
    <source>
        <dbReference type="Proteomes" id="UP000262825"/>
    </source>
</evidence>
<dbReference type="SMART" id="SM00066">
    <property type="entry name" value="GAL4"/>
    <property type="match status" value="1"/>
</dbReference>
<feature type="domain" description="Zn(2)-C6 fungal-type" evidence="6">
    <location>
        <begin position="57"/>
        <end position="87"/>
    </location>
</feature>
<feature type="compositionally biased region" description="Low complexity" evidence="5">
    <location>
        <begin position="182"/>
        <end position="219"/>
    </location>
</feature>
<evidence type="ECO:0000256" key="1">
    <source>
        <dbReference type="ARBA" id="ARBA00023015"/>
    </source>
</evidence>
<feature type="compositionally biased region" description="Polar residues" evidence="5">
    <location>
        <begin position="1093"/>
        <end position="1102"/>
    </location>
</feature>
<reference evidence="8" key="1">
    <citation type="submission" date="2018-06" db="EMBL/GenBank/DDBJ databases">
        <authorList>
            <person name="Guldener U."/>
        </authorList>
    </citation>
    <scope>NUCLEOTIDE SEQUENCE [LARGE SCALE GENOMIC DNA]</scope>
    <source>
        <strain evidence="8">UTAD17</strain>
    </source>
</reference>
<dbReference type="PROSITE" id="PS00463">
    <property type="entry name" value="ZN2_CY6_FUNGAL_1"/>
    <property type="match status" value="1"/>
</dbReference>
<evidence type="ECO:0000313" key="7">
    <source>
        <dbReference type="EMBL" id="SSD58907.1"/>
    </source>
</evidence>
<keyword evidence="4" id="KW-0539">Nucleus</keyword>
<dbReference type="SUPFAM" id="SSF57701">
    <property type="entry name" value="Zn2/Cys6 DNA-binding domain"/>
    <property type="match status" value="1"/>
</dbReference>
<dbReference type="CDD" id="cd00067">
    <property type="entry name" value="GAL4"/>
    <property type="match status" value="1"/>
</dbReference>
<keyword evidence="8" id="KW-1185">Reference proteome</keyword>
<dbReference type="GO" id="GO:0000981">
    <property type="term" value="F:DNA-binding transcription factor activity, RNA polymerase II-specific"/>
    <property type="evidence" value="ECO:0007669"/>
    <property type="project" value="InterPro"/>
</dbReference>